<evidence type="ECO:0000313" key="1">
    <source>
        <dbReference type="Proteomes" id="UP000694886"/>
    </source>
</evidence>
<evidence type="ECO:0000313" key="2">
    <source>
        <dbReference type="RefSeq" id="XP_017972982.1"/>
    </source>
</evidence>
<dbReference type="KEGG" id="tcc:18612673"/>
<accession>A0AB32W0N9</accession>
<dbReference type="GeneID" id="18612673"/>
<dbReference type="Gramene" id="Tc01v2_t017980.1">
    <property type="protein sequence ID" value="Tc01v2_p017980.1"/>
    <property type="gene ID" value="Tc01v2_g017980"/>
</dbReference>
<proteinExistence type="predicted"/>
<reference evidence="1" key="1">
    <citation type="journal article" date="1997" name="Nucleic Acids Res.">
        <title>tRNAscan-SE: a program for improved detection of transfer RNA genes in genomic sequence.</title>
        <authorList>
            <person name="Lowe T.M."/>
            <person name="Eddy S.R."/>
        </authorList>
    </citation>
    <scope>NUCLEOTIDE SEQUENCE [LARGE SCALE GENOMIC DNA]</scope>
    <source>
        <strain evidence="1">r\B97-61/B2</strain>
    </source>
</reference>
<reference evidence="2" key="2">
    <citation type="submission" date="2025-08" db="UniProtKB">
        <authorList>
            <consortium name="RefSeq"/>
        </authorList>
    </citation>
    <scope>IDENTIFICATION</scope>
</reference>
<dbReference type="Proteomes" id="UP000694886">
    <property type="component" value="Chromosome 1"/>
</dbReference>
<organism evidence="1 2">
    <name type="scientific">Theobroma cacao</name>
    <name type="common">Cacao</name>
    <name type="synonym">Cocoa</name>
    <dbReference type="NCBI Taxonomy" id="3641"/>
    <lineage>
        <taxon>Eukaryota</taxon>
        <taxon>Viridiplantae</taxon>
        <taxon>Streptophyta</taxon>
        <taxon>Embryophyta</taxon>
        <taxon>Tracheophyta</taxon>
        <taxon>Spermatophyta</taxon>
        <taxon>Magnoliopsida</taxon>
        <taxon>eudicotyledons</taxon>
        <taxon>Gunneridae</taxon>
        <taxon>Pentapetalae</taxon>
        <taxon>rosids</taxon>
        <taxon>malvids</taxon>
        <taxon>Malvales</taxon>
        <taxon>Malvaceae</taxon>
        <taxon>Byttnerioideae</taxon>
        <taxon>Theobroma</taxon>
    </lineage>
</organism>
<dbReference type="AlphaFoldDB" id="A0AB32W0N9"/>
<protein>
    <submittedName>
        <fullName evidence="2">Uncharacterized protein LOC18612673</fullName>
    </submittedName>
</protein>
<dbReference type="RefSeq" id="XP_017972982.1">
    <property type="nucleotide sequence ID" value="XM_018117493.1"/>
</dbReference>
<gene>
    <name evidence="2" type="primary">LOC18612673</name>
</gene>
<name>A0AB32W0N9_THECC</name>
<sequence length="204" mass="23303">MTCKEMKLKKMTWKEMKMKMKMNLKMTTTKLLVMIVIRMKNMSLLILKAIDDGTTVKGKHSKSRLRSTNSYISMSLPTNASAFVDLSIQPQMQQVNNDVPFEPLSLLGASTEQVENETSTHDSCRSQFFDLGASVDDTTSRSRGRGPGVGLQTPVNLFDKLRITLIGERYVILYYNEIVIFVKNFNISKFSFIFYKYFFLSKGS</sequence>